<dbReference type="SMART" id="SM00184">
    <property type="entry name" value="RING"/>
    <property type="match status" value="1"/>
</dbReference>
<dbReference type="InterPro" id="IPR001841">
    <property type="entry name" value="Znf_RING"/>
</dbReference>
<dbReference type="InterPro" id="IPR013083">
    <property type="entry name" value="Znf_RING/FYVE/PHD"/>
</dbReference>
<keyword evidence="1" id="KW-0479">Metal-binding</keyword>
<proteinExistence type="predicted"/>
<reference evidence="6" key="1">
    <citation type="journal article" date="2020" name="Stud. Mycol.">
        <title>101 Dothideomycetes genomes: a test case for predicting lifestyles and emergence of pathogens.</title>
        <authorList>
            <person name="Haridas S."/>
            <person name="Albert R."/>
            <person name="Binder M."/>
            <person name="Bloem J."/>
            <person name="Labutti K."/>
            <person name="Salamov A."/>
            <person name="Andreopoulos B."/>
            <person name="Baker S."/>
            <person name="Barry K."/>
            <person name="Bills G."/>
            <person name="Bluhm B."/>
            <person name="Cannon C."/>
            <person name="Castanera R."/>
            <person name="Culley D."/>
            <person name="Daum C."/>
            <person name="Ezra D."/>
            <person name="Gonzalez J."/>
            <person name="Henrissat B."/>
            <person name="Kuo A."/>
            <person name="Liang C."/>
            <person name="Lipzen A."/>
            <person name="Lutzoni F."/>
            <person name="Magnuson J."/>
            <person name="Mondo S."/>
            <person name="Nolan M."/>
            <person name="Ohm R."/>
            <person name="Pangilinan J."/>
            <person name="Park H.-J."/>
            <person name="Ramirez L."/>
            <person name="Alfaro M."/>
            <person name="Sun H."/>
            <person name="Tritt A."/>
            <person name="Yoshinaga Y."/>
            <person name="Zwiers L.-H."/>
            <person name="Turgeon B."/>
            <person name="Goodwin S."/>
            <person name="Spatafora J."/>
            <person name="Crous P."/>
            <person name="Grigoriev I."/>
        </authorList>
    </citation>
    <scope>NUCLEOTIDE SEQUENCE</scope>
    <source>
        <strain evidence="6">CBS 690.94</strain>
    </source>
</reference>
<organism evidence="6 7">
    <name type="scientific">Karstenula rhodostoma CBS 690.94</name>
    <dbReference type="NCBI Taxonomy" id="1392251"/>
    <lineage>
        <taxon>Eukaryota</taxon>
        <taxon>Fungi</taxon>
        <taxon>Dikarya</taxon>
        <taxon>Ascomycota</taxon>
        <taxon>Pezizomycotina</taxon>
        <taxon>Dothideomycetes</taxon>
        <taxon>Pleosporomycetidae</taxon>
        <taxon>Pleosporales</taxon>
        <taxon>Massarineae</taxon>
        <taxon>Didymosphaeriaceae</taxon>
        <taxon>Karstenula</taxon>
    </lineage>
</organism>
<comment type="caution">
    <text evidence="6">The sequence shown here is derived from an EMBL/GenBank/DDBJ whole genome shotgun (WGS) entry which is preliminary data.</text>
</comment>
<dbReference type="Pfam" id="PF13639">
    <property type="entry name" value="zf-RING_2"/>
    <property type="match status" value="1"/>
</dbReference>
<name>A0A9P4UAS3_9PLEO</name>
<feature type="domain" description="RING-type" evidence="5">
    <location>
        <begin position="126"/>
        <end position="173"/>
    </location>
</feature>
<dbReference type="OrthoDB" id="3800401at2759"/>
<dbReference type="PANTHER" id="PTHR45969">
    <property type="entry name" value="RING ZINC FINGER PROTEIN-RELATED"/>
    <property type="match status" value="1"/>
</dbReference>
<dbReference type="Gene3D" id="3.30.40.10">
    <property type="entry name" value="Zinc/RING finger domain, C3HC4 (zinc finger)"/>
    <property type="match status" value="1"/>
</dbReference>
<evidence type="ECO:0000313" key="7">
    <source>
        <dbReference type="Proteomes" id="UP000799764"/>
    </source>
</evidence>
<dbReference type="GO" id="GO:0016567">
    <property type="term" value="P:protein ubiquitination"/>
    <property type="evidence" value="ECO:0007669"/>
    <property type="project" value="TreeGrafter"/>
</dbReference>
<dbReference type="PROSITE" id="PS50089">
    <property type="entry name" value="ZF_RING_2"/>
    <property type="match status" value="1"/>
</dbReference>
<dbReference type="SUPFAM" id="SSF57850">
    <property type="entry name" value="RING/U-box"/>
    <property type="match status" value="1"/>
</dbReference>
<dbReference type="Proteomes" id="UP000799764">
    <property type="component" value="Unassembled WGS sequence"/>
</dbReference>
<evidence type="ECO:0000256" key="3">
    <source>
        <dbReference type="ARBA" id="ARBA00022833"/>
    </source>
</evidence>
<dbReference type="GO" id="GO:0008270">
    <property type="term" value="F:zinc ion binding"/>
    <property type="evidence" value="ECO:0007669"/>
    <property type="project" value="UniProtKB-KW"/>
</dbReference>
<evidence type="ECO:0000256" key="2">
    <source>
        <dbReference type="ARBA" id="ARBA00022771"/>
    </source>
</evidence>
<keyword evidence="7" id="KW-1185">Reference proteome</keyword>
<dbReference type="AlphaFoldDB" id="A0A9P4UAS3"/>
<dbReference type="GO" id="GO:0061630">
    <property type="term" value="F:ubiquitin protein ligase activity"/>
    <property type="evidence" value="ECO:0007669"/>
    <property type="project" value="TreeGrafter"/>
</dbReference>
<sequence>METANARMVDVDEEIDEEIFASVMETVAASAKARTFEDAQRNGMLGVTVELDILGIGSVFTGHWQADGEYHVHESDLTTDLIREVGALLCFGDILPSRDEFLSPSKMHGLLALLNPCTTASSTDCCPVCQDDITELASAVVVMQCDHIFHAGCIEPWLLEYQQGCRGTCPLCREKLFVMPGHENCTELECKPDIGS</sequence>
<evidence type="ECO:0000256" key="4">
    <source>
        <dbReference type="PROSITE-ProRule" id="PRU00175"/>
    </source>
</evidence>
<evidence type="ECO:0000313" key="6">
    <source>
        <dbReference type="EMBL" id="KAF2443361.1"/>
    </source>
</evidence>
<dbReference type="EMBL" id="MU001502">
    <property type="protein sequence ID" value="KAF2443361.1"/>
    <property type="molecule type" value="Genomic_DNA"/>
</dbReference>
<gene>
    <name evidence="6" type="ORF">P171DRAFT_432633</name>
</gene>
<evidence type="ECO:0000259" key="5">
    <source>
        <dbReference type="PROSITE" id="PS50089"/>
    </source>
</evidence>
<evidence type="ECO:0000256" key="1">
    <source>
        <dbReference type="ARBA" id="ARBA00022723"/>
    </source>
</evidence>
<dbReference type="PANTHER" id="PTHR45969:SF69">
    <property type="entry name" value="FINGER DOMAIN PROTEIN, PUTATIVE (AFU_ORTHOLOGUE AFUA_3G12190)-RELATED"/>
    <property type="match status" value="1"/>
</dbReference>
<accession>A0A9P4UAS3</accession>
<keyword evidence="2 4" id="KW-0863">Zinc-finger</keyword>
<protein>
    <recommendedName>
        <fullName evidence="5">RING-type domain-containing protein</fullName>
    </recommendedName>
</protein>
<keyword evidence="3" id="KW-0862">Zinc</keyword>